<dbReference type="SUPFAM" id="SSF75553">
    <property type="entry name" value="Smc hinge domain"/>
    <property type="match status" value="1"/>
</dbReference>
<dbReference type="GO" id="GO:0005524">
    <property type="term" value="F:ATP binding"/>
    <property type="evidence" value="ECO:0007669"/>
    <property type="project" value="InterPro"/>
</dbReference>
<feature type="domain" description="RecF/RecN/SMC N-terminal" evidence="3">
    <location>
        <begin position="3"/>
        <end position="1073"/>
    </location>
</feature>
<dbReference type="Gene3D" id="1.20.1060.20">
    <property type="match status" value="1"/>
</dbReference>
<evidence type="ECO:0000256" key="1">
    <source>
        <dbReference type="ARBA" id="ARBA00004229"/>
    </source>
</evidence>
<accession>J7G846</accession>
<dbReference type="Pfam" id="PF02463">
    <property type="entry name" value="SMC_N"/>
    <property type="match status" value="1"/>
</dbReference>
<name>J7G846_9CRYP</name>
<dbReference type="GO" id="GO:0009507">
    <property type="term" value="C:chloroplast"/>
    <property type="evidence" value="ECO:0007669"/>
    <property type="project" value="UniProtKB-SubCell"/>
</dbReference>
<dbReference type="SUPFAM" id="SSF52540">
    <property type="entry name" value="P-loop containing nucleoside triphosphate hydrolases"/>
    <property type="match status" value="1"/>
</dbReference>
<evidence type="ECO:0000313" key="6">
    <source>
        <dbReference type="Proteomes" id="UP000243348"/>
    </source>
</evidence>
<sequence length="1092" mass="132744">MHISKICVFNYKSLIYQIINHIISPGINIITGINGSGKTNFLGAIEILFFEKRFFKNYKNIANALFFGKYDKKSYSFIQICIENKERHFPIPCDEIVIKRIKGFKIDKILVNNHLFSSQKFLDFLILCKLDTENLISYIEQGGHSFLKYNNPFQKIKLFKKKITTEIYEKYRKRSTLFLEKTNLSKKRLLFLISELQKKIRKVVDKLGFNRKRKKIKKFLFLFFIICIRDKKTILKNKIKKEKAGALDKKNKIFLLITRIIVIKSDKTRLKCKKKLLKQNKKTIINDKYFRFHFNGKKMIKLLSISSKLEIYFSFFSKESDKNKWTIFSEKFFISNFKIHFKTKIIFQKSYFLKENFQKTKIDIIYKKEKNFKYILQFYRKNNFFSNYLELFFFFNENRKKNQNLFYSSKFNKFYLRRKIHFFLNEIYIEKEILQKALYKKENKIEIFLGNKATKGIRNILILSKNYPELKSKVFGVFTDLISVHKYFSKCAETFLKKFLNYIVIKDQNSAMKIITIMKKKYEFKINFLINEKKLMSLPNLNTFQKGFPLIIALFFNLKFELLIRKIVENSFIVQRKFIYNNFSKNKFLKFITIDGKFYDSSCIFSSEYFSDKEIIFDTIKILKKERIFFDWINSQIKEGSHFSQNYQISFFNWWSLDFNYKKFLEYFQRRITLKKEKKKTKLLKKYNYSKKTKEKNFIFFKKIKNFKKFNFLKKIQGINLFPNFYDKSYKNSFFKFMSFLYTKVFFFEKSFFFGFCAWTFCVKKKKRNLNFKIHNIYWLGIQERKRTQTFNHPNHYFWAKKKFWFELLFFLITLKKKNFKSLELLKTLKKILNQEFKSIFKHKKKTQKKEYCFFFRAYFKNFVYFQKFNYKKKKVEFFLKTKHKRLFQHKIYTAIWYFREVETDVIVINQTFSIFEKKKDKFLKQSIEIISNKFFGIFKTVTNGGKGFLILHFKENILKNFKKKKRYEKKTTGISILAKFNKNENLNFCEQMSDGQVSFIFVLLLFAFREITKPKVYLFDEIDTNLDPQYNKVLSYSIKQLSSSQLQFFISTFKKSSILTGDRWFGIAIKKTGSKIEKILKKNAFGFVDKK</sequence>
<dbReference type="InterPro" id="IPR010935">
    <property type="entry name" value="SMC_hinge"/>
</dbReference>
<dbReference type="Gene3D" id="3.40.50.300">
    <property type="entry name" value="P-loop containing nucleotide triphosphate hydrolases"/>
    <property type="match status" value="2"/>
</dbReference>
<keyword evidence="5" id="KW-0542">Nucleomorph</keyword>
<dbReference type="InterPro" id="IPR027417">
    <property type="entry name" value="P-loop_NTPase"/>
</dbReference>
<reference evidence="5 6" key="1">
    <citation type="journal article" date="2012" name="Genome Biol. Evol.">
        <title>Nucleomorph genome sequence of the cryptophyte alga Chroomonas mesostigmatica CCMP1168 reveals lineage-specific gene loss and genome complexity.</title>
        <authorList>
            <person name="Moore C.E."/>
            <person name="Curtis B."/>
            <person name="Mills T."/>
            <person name="Tanifuji G."/>
            <person name="Archibald J.M."/>
        </authorList>
    </citation>
    <scope>NUCLEOTIDE SEQUENCE [LARGE SCALE GENOMIC DNA]</scope>
    <source>
        <strain evidence="5 6">CCMP1168</strain>
    </source>
</reference>
<dbReference type="InterPro" id="IPR003395">
    <property type="entry name" value="RecF/RecN/SMC_N"/>
</dbReference>
<evidence type="ECO:0000259" key="4">
    <source>
        <dbReference type="Pfam" id="PF06470"/>
    </source>
</evidence>
<protein>
    <submittedName>
        <fullName evidence="5">Structural maintenance of chromosomes 3</fullName>
    </submittedName>
</protein>
<comment type="subcellular location">
    <subcellularLocation>
        <location evidence="1">Plastid</location>
        <location evidence="1">Chloroplast</location>
    </subcellularLocation>
</comment>
<dbReference type="AlphaFoldDB" id="J7G846"/>
<geneLocation type="nucleomorph" evidence="5"/>
<dbReference type="EMBL" id="CP003681">
    <property type="protein sequence ID" value="AFP65463.1"/>
    <property type="molecule type" value="Genomic_DNA"/>
</dbReference>
<dbReference type="GO" id="GO:0005694">
    <property type="term" value="C:chromosome"/>
    <property type="evidence" value="ECO:0007669"/>
    <property type="project" value="InterPro"/>
</dbReference>
<feature type="domain" description="SMC hinge" evidence="4">
    <location>
        <begin position="473"/>
        <end position="575"/>
    </location>
</feature>
<dbReference type="GO" id="GO:0051276">
    <property type="term" value="P:chromosome organization"/>
    <property type="evidence" value="ECO:0007669"/>
    <property type="project" value="InterPro"/>
</dbReference>
<organism evidence="5 6">
    <name type="scientific">Chroomonas mesostigmatica CCMP1168</name>
    <dbReference type="NCBI Taxonomy" id="1195612"/>
    <lineage>
        <taxon>Eukaryota</taxon>
        <taxon>Cryptophyceae</taxon>
        <taxon>Pyrenomonadales</taxon>
        <taxon>Chroomonadaceae</taxon>
        <taxon>Chroomonas</taxon>
    </lineage>
</organism>
<dbReference type="Proteomes" id="UP000243348">
    <property type="component" value="Nucleomorph 2"/>
</dbReference>
<evidence type="ECO:0000259" key="3">
    <source>
        <dbReference type="Pfam" id="PF02463"/>
    </source>
</evidence>
<dbReference type="InterPro" id="IPR036277">
    <property type="entry name" value="SMC_hinge_sf"/>
</dbReference>
<proteinExistence type="predicted"/>
<gene>
    <name evidence="5" type="primary">smc3</name>
    <name evidence="5" type="ORF">CMESO_293</name>
</gene>
<keyword evidence="2" id="KW-0175">Coiled coil</keyword>
<dbReference type="PANTHER" id="PTHR43977">
    <property type="entry name" value="STRUCTURAL MAINTENANCE OF CHROMOSOMES PROTEIN 3"/>
    <property type="match status" value="1"/>
</dbReference>
<evidence type="ECO:0000256" key="2">
    <source>
        <dbReference type="ARBA" id="ARBA00023054"/>
    </source>
</evidence>
<evidence type="ECO:0000313" key="5">
    <source>
        <dbReference type="EMBL" id="AFP65463.1"/>
    </source>
</evidence>
<dbReference type="Pfam" id="PF06470">
    <property type="entry name" value="SMC_hinge"/>
    <property type="match status" value="1"/>
</dbReference>